<protein>
    <submittedName>
        <fullName evidence="2">Uncharacterized protein</fullName>
    </submittedName>
</protein>
<proteinExistence type="predicted"/>
<dbReference type="AlphaFoldDB" id="A0AAD1R0R2"/>
<sequence length="97" mass="11253">MAHTGLKTAVLKPARRHPTKQRAIKKRQGIAERSRHRRIHYKLTSDHPERVEAKQRDLRSHSCQRATRQALGPPTEENREAAHFFTWPKSFPNKGIG</sequence>
<feature type="compositionally biased region" description="Basic residues" evidence="1">
    <location>
        <begin position="13"/>
        <end position="34"/>
    </location>
</feature>
<evidence type="ECO:0000313" key="3">
    <source>
        <dbReference type="Proteomes" id="UP001295444"/>
    </source>
</evidence>
<keyword evidence="3" id="KW-1185">Reference proteome</keyword>
<feature type="region of interest" description="Disordered" evidence="1">
    <location>
        <begin position="1"/>
        <end position="34"/>
    </location>
</feature>
<dbReference type="EMBL" id="OW240912">
    <property type="protein sequence ID" value="CAH2221303.1"/>
    <property type="molecule type" value="Genomic_DNA"/>
</dbReference>
<feature type="region of interest" description="Disordered" evidence="1">
    <location>
        <begin position="50"/>
        <end position="97"/>
    </location>
</feature>
<dbReference type="Proteomes" id="UP001295444">
    <property type="component" value="Chromosome 01"/>
</dbReference>
<evidence type="ECO:0000256" key="1">
    <source>
        <dbReference type="SAM" id="MobiDB-lite"/>
    </source>
</evidence>
<accession>A0AAD1R0R2</accession>
<organism evidence="2 3">
    <name type="scientific">Pelobates cultripes</name>
    <name type="common">Western spadefoot toad</name>
    <dbReference type="NCBI Taxonomy" id="61616"/>
    <lineage>
        <taxon>Eukaryota</taxon>
        <taxon>Metazoa</taxon>
        <taxon>Chordata</taxon>
        <taxon>Craniata</taxon>
        <taxon>Vertebrata</taxon>
        <taxon>Euteleostomi</taxon>
        <taxon>Amphibia</taxon>
        <taxon>Batrachia</taxon>
        <taxon>Anura</taxon>
        <taxon>Pelobatoidea</taxon>
        <taxon>Pelobatidae</taxon>
        <taxon>Pelobates</taxon>
    </lineage>
</organism>
<feature type="compositionally biased region" description="Basic and acidic residues" evidence="1">
    <location>
        <begin position="50"/>
        <end position="60"/>
    </location>
</feature>
<reference evidence="2" key="1">
    <citation type="submission" date="2022-03" db="EMBL/GenBank/DDBJ databases">
        <authorList>
            <person name="Alioto T."/>
            <person name="Alioto T."/>
            <person name="Gomez Garrido J."/>
        </authorList>
    </citation>
    <scope>NUCLEOTIDE SEQUENCE</scope>
</reference>
<gene>
    <name evidence="2" type="ORF">PECUL_23A051142</name>
</gene>
<evidence type="ECO:0000313" key="2">
    <source>
        <dbReference type="EMBL" id="CAH2221303.1"/>
    </source>
</evidence>
<name>A0AAD1R0R2_PELCU</name>